<organism evidence="1 2">
    <name type="scientific">Acidithiobacillus caldus (strain SM-1)</name>
    <dbReference type="NCBI Taxonomy" id="990288"/>
    <lineage>
        <taxon>Bacteria</taxon>
        <taxon>Pseudomonadati</taxon>
        <taxon>Pseudomonadota</taxon>
        <taxon>Acidithiobacillia</taxon>
        <taxon>Acidithiobacillales</taxon>
        <taxon>Acidithiobacillaceae</taxon>
        <taxon>Acidithiobacillus</taxon>
    </lineage>
</organism>
<dbReference type="EMBL" id="CP002573">
    <property type="protein sequence ID" value="AEK58746.1"/>
    <property type="molecule type" value="Genomic_DNA"/>
</dbReference>
<dbReference type="Proteomes" id="UP000006135">
    <property type="component" value="Chromosome"/>
</dbReference>
<gene>
    <name evidence="1" type="ordered locus">Atc_2098</name>
</gene>
<evidence type="ECO:0000313" key="1">
    <source>
        <dbReference type="EMBL" id="AEK58746.1"/>
    </source>
</evidence>
<sequence>MPRPAPVRIEDVGRWEIDIDAADAEVQGVRIYIPNTPVTSRAFFPYPMHLDTASVQKVAMRWLNRLMDMHYTSTLLQRLAIQRKQERLSREIGDALAGMQRAYRELSLWAQHEKAELIEHSGLARLNGTAAQVQFTGALNFVAALSSPQDRYLVQLLNAIDQLVGAYDRASLLCAFSQEEYVDGTRDALFRLESLLSEQGRLLRAKMNQWTVESADPREKETAGS</sequence>
<reference evidence="1 2" key="1">
    <citation type="journal article" date="2011" name="J. Genet. Genomics">
        <title>Unraveling the Acidithiobacillus caldus complete genome and its central metabolisms for carbon assimilation.</title>
        <authorList>
            <person name="You X.Y."/>
            <person name="Guo X."/>
            <person name="Zheng H.J."/>
            <person name="Zhang M.J."/>
            <person name="Liu L.J."/>
            <person name="Zhu Y.Q."/>
            <person name="Zhu B."/>
            <person name="Wang S.Y."/>
            <person name="Zhao G.P."/>
            <person name="Poetsch A."/>
            <person name="Jiang C.Y."/>
            <person name="Liu S.J."/>
        </authorList>
    </citation>
    <scope>NUCLEOTIDE SEQUENCE [LARGE SCALE GENOMIC DNA]</scope>
    <source>
        <strain evidence="1 2">SM-1</strain>
    </source>
</reference>
<dbReference type="HOGENOM" id="CLU_1227750_0_0_6"/>
<name>F9ZRW2_ACICS</name>
<evidence type="ECO:0008006" key="3">
    <source>
        <dbReference type="Google" id="ProtNLM"/>
    </source>
</evidence>
<dbReference type="KEGG" id="acu:Atc_2098"/>
<dbReference type="AlphaFoldDB" id="F9ZRW2"/>
<keyword evidence="2" id="KW-1185">Reference proteome</keyword>
<evidence type="ECO:0000313" key="2">
    <source>
        <dbReference type="Proteomes" id="UP000006135"/>
    </source>
</evidence>
<protein>
    <recommendedName>
        <fullName evidence="3">DUF1845 domain-containing protein</fullName>
    </recommendedName>
</protein>
<accession>F9ZRW2</accession>
<proteinExistence type="predicted"/>